<dbReference type="InterPro" id="IPR050336">
    <property type="entry name" value="Chromosome_partition/occlusion"/>
</dbReference>
<dbReference type="Pfam" id="PF02195">
    <property type="entry name" value="ParB_N"/>
    <property type="match status" value="1"/>
</dbReference>
<dbReference type="CDD" id="cd16393">
    <property type="entry name" value="SPO0J_N"/>
    <property type="match status" value="1"/>
</dbReference>
<dbReference type="PANTHER" id="PTHR33375:SF1">
    <property type="entry name" value="CHROMOSOME-PARTITIONING PROTEIN PARB-RELATED"/>
    <property type="match status" value="1"/>
</dbReference>
<dbReference type="GO" id="GO:0007059">
    <property type="term" value="P:chromosome segregation"/>
    <property type="evidence" value="ECO:0007669"/>
    <property type="project" value="UniProtKB-KW"/>
</dbReference>
<comment type="function">
    <text evidence="5">Involved in chromosome partition. Localize to both poles of the predivisional cell following completion of DNA replication. Binds to the DNA origin of replication.</text>
</comment>
<dbReference type="RefSeq" id="WP_136867424.1">
    <property type="nucleotide sequence ID" value="NZ_CP046415.1"/>
</dbReference>
<dbReference type="Pfam" id="PF17762">
    <property type="entry name" value="HTH_ParB"/>
    <property type="match status" value="1"/>
</dbReference>
<dbReference type="InterPro" id="IPR041468">
    <property type="entry name" value="HTH_ParB/Spo0J"/>
</dbReference>
<evidence type="ECO:0000313" key="9">
    <source>
        <dbReference type="Proteomes" id="UP000427716"/>
    </source>
</evidence>
<accession>A0A6I6CZ14</accession>
<comment type="similarity">
    <text evidence="1">Belongs to the ParB family.</text>
</comment>
<dbReference type="GO" id="GO:0005694">
    <property type="term" value="C:chromosome"/>
    <property type="evidence" value="ECO:0007669"/>
    <property type="project" value="TreeGrafter"/>
</dbReference>
<dbReference type="KEGG" id="ghl:GM160_11560"/>
<evidence type="ECO:0000256" key="4">
    <source>
        <dbReference type="ARBA" id="ARBA00023125"/>
    </source>
</evidence>
<dbReference type="NCBIfam" id="TIGR00180">
    <property type="entry name" value="parB_part"/>
    <property type="match status" value="1"/>
</dbReference>
<protein>
    <recommendedName>
        <fullName evidence="2">Probable chromosome-partitioning protein ParB</fullName>
    </recommendedName>
</protein>
<evidence type="ECO:0000256" key="3">
    <source>
        <dbReference type="ARBA" id="ARBA00022829"/>
    </source>
</evidence>
<name>A0A6I6CZ14_9GAMM</name>
<evidence type="ECO:0000256" key="2">
    <source>
        <dbReference type="ARBA" id="ARBA00022372"/>
    </source>
</evidence>
<evidence type="ECO:0000256" key="5">
    <source>
        <dbReference type="ARBA" id="ARBA00025472"/>
    </source>
</evidence>
<evidence type="ECO:0000256" key="1">
    <source>
        <dbReference type="ARBA" id="ARBA00006295"/>
    </source>
</evidence>
<evidence type="ECO:0000259" key="7">
    <source>
        <dbReference type="SMART" id="SM00470"/>
    </source>
</evidence>
<gene>
    <name evidence="8" type="ORF">GM160_11560</name>
</gene>
<keyword evidence="3" id="KW-0159">Chromosome partition</keyword>
<dbReference type="PANTHER" id="PTHR33375">
    <property type="entry name" value="CHROMOSOME-PARTITIONING PROTEIN PARB-RELATED"/>
    <property type="match status" value="1"/>
</dbReference>
<reference evidence="8 9" key="1">
    <citation type="submission" date="2019-11" db="EMBL/GenBank/DDBJ databases">
        <authorList>
            <person name="Zhang J."/>
            <person name="Sun C."/>
        </authorList>
    </citation>
    <scope>NUCLEOTIDE SEQUENCE [LARGE SCALE GENOMIC DNA]</scope>
    <source>
        <strain evidence="9">sp2</strain>
    </source>
</reference>
<dbReference type="Gene3D" id="3.90.1530.30">
    <property type="match status" value="1"/>
</dbReference>
<keyword evidence="6" id="KW-0175">Coiled coil</keyword>
<dbReference type="GO" id="GO:0045881">
    <property type="term" value="P:positive regulation of sporulation resulting in formation of a cellular spore"/>
    <property type="evidence" value="ECO:0007669"/>
    <property type="project" value="TreeGrafter"/>
</dbReference>
<sequence length="293" mass="32126">MSTKRKGLGRGLDALLGTAERPAEQAGAQLRELAVDLIRPNPFQPRTRFDEAALTELADSIRAQGVIQPVVVRRRSGEYELIAGERRWRAAQKAGLDHIPAVVREIDDNQAAAMALIENLQREDLDAIEQAQAMQRLVKEFELTHQQVADVLGVSRPAVSNALRLLDLASPVQKLLRERRIEAGHARSLAALPKKEQAGIAEKVVARTLTVRQVESMVSRYLKSAAPAAEADDDPDTRALERRLGEALGTAVTIQANRRGKGRVVLGFDSLDQLDGLIERLVGRNEGGRPEVD</sequence>
<dbReference type="GO" id="GO:0003677">
    <property type="term" value="F:DNA binding"/>
    <property type="evidence" value="ECO:0007669"/>
    <property type="project" value="UniProtKB-KW"/>
</dbReference>
<feature type="domain" description="ParB-like N-terminal" evidence="7">
    <location>
        <begin position="31"/>
        <end position="120"/>
    </location>
</feature>
<evidence type="ECO:0000313" key="8">
    <source>
        <dbReference type="EMBL" id="QGT79459.1"/>
    </source>
</evidence>
<keyword evidence="9" id="KW-1185">Reference proteome</keyword>
<dbReference type="AlphaFoldDB" id="A0A6I6CZ14"/>
<dbReference type="Pfam" id="PF23552">
    <property type="entry name" value="ParB_C"/>
    <property type="match status" value="1"/>
</dbReference>
<dbReference type="InterPro" id="IPR036086">
    <property type="entry name" value="ParB/Sulfiredoxin_sf"/>
</dbReference>
<dbReference type="InterPro" id="IPR003115">
    <property type="entry name" value="ParB_N"/>
</dbReference>
<dbReference type="FunFam" id="1.10.10.2830:FF:000001">
    <property type="entry name" value="Chromosome partitioning protein ParB"/>
    <property type="match status" value="1"/>
</dbReference>
<proteinExistence type="inferred from homology"/>
<dbReference type="InterPro" id="IPR004437">
    <property type="entry name" value="ParB/RepB/Spo0J"/>
</dbReference>
<dbReference type="InterPro" id="IPR057240">
    <property type="entry name" value="ParB_dimer_C"/>
</dbReference>
<organism evidence="8 9">
    <name type="scientific">Guyparkeria halophila</name>
    <dbReference type="NCBI Taxonomy" id="47960"/>
    <lineage>
        <taxon>Bacteria</taxon>
        <taxon>Pseudomonadati</taxon>
        <taxon>Pseudomonadota</taxon>
        <taxon>Gammaproteobacteria</taxon>
        <taxon>Chromatiales</taxon>
        <taxon>Thioalkalibacteraceae</taxon>
        <taxon>Guyparkeria</taxon>
    </lineage>
</organism>
<dbReference type="Proteomes" id="UP000427716">
    <property type="component" value="Chromosome"/>
</dbReference>
<keyword evidence="4" id="KW-0238">DNA-binding</keyword>
<dbReference type="SUPFAM" id="SSF110849">
    <property type="entry name" value="ParB/Sulfiredoxin"/>
    <property type="match status" value="1"/>
</dbReference>
<dbReference type="EMBL" id="CP046415">
    <property type="protein sequence ID" value="QGT79459.1"/>
    <property type="molecule type" value="Genomic_DNA"/>
</dbReference>
<dbReference type="SMART" id="SM00470">
    <property type="entry name" value="ParB"/>
    <property type="match status" value="1"/>
</dbReference>
<dbReference type="FunFam" id="3.90.1530.30:FF:000001">
    <property type="entry name" value="Chromosome partitioning protein ParB"/>
    <property type="match status" value="1"/>
</dbReference>
<evidence type="ECO:0000256" key="6">
    <source>
        <dbReference type="SAM" id="Coils"/>
    </source>
</evidence>
<feature type="coiled-coil region" evidence="6">
    <location>
        <begin position="103"/>
        <end position="137"/>
    </location>
</feature>
<dbReference type="Gene3D" id="1.10.10.2830">
    <property type="match status" value="1"/>
</dbReference>